<comment type="caution">
    <text evidence="10">The sequence shown here is derived from an EMBL/GenBank/DDBJ whole genome shotgun (WGS) entry which is preliminary data.</text>
</comment>
<evidence type="ECO:0000256" key="4">
    <source>
        <dbReference type="ARBA" id="ARBA00022989"/>
    </source>
</evidence>
<dbReference type="NCBIfam" id="TIGR01666">
    <property type="entry name" value="YCCS"/>
    <property type="match status" value="1"/>
</dbReference>
<dbReference type="InterPro" id="IPR032692">
    <property type="entry name" value="YccS_N"/>
</dbReference>
<dbReference type="RefSeq" id="WP_200521723.1">
    <property type="nucleotide sequence ID" value="NZ_JAEHNZ010000001.1"/>
</dbReference>
<evidence type="ECO:0000256" key="6">
    <source>
        <dbReference type="ARBA" id="ARBA00043993"/>
    </source>
</evidence>
<dbReference type="PANTHER" id="PTHR30509">
    <property type="entry name" value="P-HYDROXYBENZOIC ACID EFFLUX PUMP SUBUNIT-RELATED"/>
    <property type="match status" value="1"/>
</dbReference>
<dbReference type="Pfam" id="PF12805">
    <property type="entry name" value="FUSC-like"/>
    <property type="match status" value="1"/>
</dbReference>
<evidence type="ECO:0000313" key="10">
    <source>
        <dbReference type="EMBL" id="MBK0395674.1"/>
    </source>
</evidence>
<feature type="transmembrane region" description="Helical" evidence="7">
    <location>
        <begin position="466"/>
        <end position="483"/>
    </location>
</feature>
<evidence type="ECO:0000259" key="9">
    <source>
        <dbReference type="Pfam" id="PF13515"/>
    </source>
</evidence>
<proteinExistence type="inferred from homology"/>
<feature type="domain" description="Integral membrane bound transporter" evidence="9">
    <location>
        <begin position="418"/>
        <end position="528"/>
    </location>
</feature>
<dbReference type="InterPro" id="IPR010019">
    <property type="entry name" value="Integral_membrane_YccS"/>
</dbReference>
<reference evidence="10 11" key="1">
    <citation type="journal article" date="2021" name="Pathogens">
        <title>Isolation and Characterization of Kingella bonacorsii sp. nov., A Novel Kingella Species Detected in a Stable Periodontitis Subject.</title>
        <authorList>
            <person name="Antezack A."/>
            <person name="Boxberger M."/>
            <person name="Rolland C."/>
            <person name="Monnet-Corti V."/>
            <person name="La Scola B."/>
        </authorList>
    </citation>
    <scope>NUCLEOTIDE SEQUENCE [LARGE SCALE GENOMIC DNA]</scope>
    <source>
        <strain evidence="10 11">Marseille-Q4569</strain>
    </source>
</reference>
<feature type="transmembrane region" description="Helical" evidence="7">
    <location>
        <begin position="84"/>
        <end position="100"/>
    </location>
</feature>
<feature type="transmembrane region" description="Helical" evidence="7">
    <location>
        <begin position="12"/>
        <end position="28"/>
    </location>
</feature>
<evidence type="ECO:0000256" key="1">
    <source>
        <dbReference type="ARBA" id="ARBA00004651"/>
    </source>
</evidence>
<name>A0ABS1BQX3_9NEIS</name>
<sequence length="740" mass="83078">MKTPAINTKIINTLPVLISASLCAYFVWRFNKEQYFAALILGIIAGGLVDLDNGLTGKFKNVMFAVMAFSVSSLSVQFTFNNPIALPIAFTAIAFVFTLFGAAGTRYRTVSFGTLAVAIYTTLTHDPHAAPYLNTLLIIIGTLLYTLFTLLAHLVFPHRPVQENIAQAYDALADYLNSKASFFDPDEIGEHDQQQIQLAMTNSRVISSFNLCRNALFYRMRGQHRHPRTAKMLRYYFIAQDIHERMSASHMHYQTFTQQMSHTDLIYRIQRLIRLQAQACQQFAQNLRRNTEYTDFPKLARATQGAIQSLDYYAAHDTGNGASPYSVQRLLDNLSRISQQFAQLGNPDVRDLTTSTEQTRIQALDNNNFKTAWQIFKQQLTLQSPVFRHSVRMAVIACVCCIVVHIISSQHLNDNDLSLGYWILLTAVFVCQPNYSATKSRLLHRIIGTLGGVLVGSILPVFALTLVDKLAIAVIFVSLFFYSRTNKYSYSIFFITIQAMMNFAIMGFDVAGFFVPRIIDTILGALISGVAVYCLWPDWKYISLEKTSTEAIQSNAGYLTAVLDELQHGIREDIAYRAARRTSHDKAAALSSVLSDMSGEADKHRDKLDDGFMLLKINYSLISYISALGAYRDKVQTDSEATQQFLAMFYPAANHVAHILQTIAESSESHFQAALNALDTQLAQLQAAAERDPHAIQAQVLTRQLSMMRELLPECYTALHRQLDRAQRHTPQPPVSIQAA</sequence>
<feature type="transmembrane region" description="Helical" evidence="7">
    <location>
        <begin position="135"/>
        <end position="156"/>
    </location>
</feature>
<keyword evidence="4 7" id="KW-1133">Transmembrane helix</keyword>
<dbReference type="NCBIfam" id="TIGR01667">
    <property type="entry name" value="YCCS_YHFK"/>
    <property type="match status" value="1"/>
</dbReference>
<organism evidence="10 11">
    <name type="scientific">Kingella bonacorsii</name>
    <dbReference type="NCBI Taxonomy" id="2796361"/>
    <lineage>
        <taxon>Bacteria</taxon>
        <taxon>Pseudomonadati</taxon>
        <taxon>Pseudomonadota</taxon>
        <taxon>Betaproteobacteria</taxon>
        <taxon>Neisseriales</taxon>
        <taxon>Neisseriaceae</taxon>
        <taxon>Kingella</taxon>
    </lineage>
</organism>
<dbReference type="InterPro" id="IPR049453">
    <property type="entry name" value="Memb_transporter_dom"/>
</dbReference>
<dbReference type="InterPro" id="IPR010020">
    <property type="entry name" value="Integral_membrane_YCCS_YHJK"/>
</dbReference>
<comment type="subcellular location">
    <subcellularLocation>
        <location evidence="1">Cell membrane</location>
        <topology evidence="1">Multi-pass membrane protein</topology>
    </subcellularLocation>
</comment>
<feature type="transmembrane region" description="Helical" evidence="7">
    <location>
        <begin position="514"/>
        <end position="536"/>
    </location>
</feature>
<keyword evidence="3 7" id="KW-0812">Transmembrane</keyword>
<protein>
    <submittedName>
        <fullName evidence="10">TIGR01666 family membrane protein</fullName>
    </submittedName>
</protein>
<dbReference type="PANTHER" id="PTHR30509:SF8">
    <property type="entry name" value="INNER MEMBRANE PROTEIN YCCS"/>
    <property type="match status" value="1"/>
</dbReference>
<evidence type="ECO:0000256" key="3">
    <source>
        <dbReference type="ARBA" id="ARBA00022692"/>
    </source>
</evidence>
<evidence type="ECO:0000256" key="5">
    <source>
        <dbReference type="ARBA" id="ARBA00023136"/>
    </source>
</evidence>
<keyword evidence="5 7" id="KW-0472">Membrane</keyword>
<evidence type="ECO:0000313" key="11">
    <source>
        <dbReference type="Proteomes" id="UP000614058"/>
    </source>
</evidence>
<keyword evidence="11" id="KW-1185">Reference proteome</keyword>
<feature type="transmembrane region" description="Helical" evidence="7">
    <location>
        <begin position="34"/>
        <end position="50"/>
    </location>
</feature>
<feature type="transmembrane region" description="Helical" evidence="7">
    <location>
        <begin position="490"/>
        <end position="508"/>
    </location>
</feature>
<evidence type="ECO:0000256" key="2">
    <source>
        <dbReference type="ARBA" id="ARBA00022475"/>
    </source>
</evidence>
<comment type="similarity">
    <text evidence="6">Belongs to the YccS/YhfK family.</text>
</comment>
<feature type="transmembrane region" description="Helical" evidence="7">
    <location>
        <begin position="107"/>
        <end position="123"/>
    </location>
</feature>
<keyword evidence="2" id="KW-1003">Cell membrane</keyword>
<dbReference type="EMBL" id="JAEHNZ010000001">
    <property type="protein sequence ID" value="MBK0395674.1"/>
    <property type="molecule type" value="Genomic_DNA"/>
</dbReference>
<evidence type="ECO:0000256" key="7">
    <source>
        <dbReference type="SAM" id="Phobius"/>
    </source>
</evidence>
<feature type="transmembrane region" description="Helical" evidence="7">
    <location>
        <begin position="390"/>
        <end position="407"/>
    </location>
</feature>
<gene>
    <name evidence="10" type="primary">yccS</name>
    <name evidence="10" type="ORF">JDW22_03510</name>
</gene>
<evidence type="ECO:0000259" key="8">
    <source>
        <dbReference type="Pfam" id="PF12805"/>
    </source>
</evidence>
<dbReference type="Proteomes" id="UP000614058">
    <property type="component" value="Unassembled WGS sequence"/>
</dbReference>
<accession>A0ABS1BQX3</accession>
<dbReference type="Pfam" id="PF13515">
    <property type="entry name" value="FUSC_2"/>
    <property type="match status" value="1"/>
</dbReference>
<feature type="domain" description="Integral membrane protein YccS N-terminal" evidence="8">
    <location>
        <begin position="61"/>
        <end position="341"/>
    </location>
</feature>